<dbReference type="InterPro" id="IPR005152">
    <property type="entry name" value="Lipase_secreted"/>
</dbReference>
<protein>
    <submittedName>
        <fullName evidence="3">Lipase</fullName>
    </submittedName>
</protein>
<dbReference type="RefSeq" id="WP_269602755.1">
    <property type="nucleotide sequence ID" value="NZ_JAPWIJ010000002.1"/>
</dbReference>
<sequence length="414" mass="43377">MAGRFAAKVGVVLTVAAVLVSCSQEAPVVISPDAPTAPVTASATASEPPPPSNFGGTAPGSLISAEPIDDIAVDITELGASATRVVYRSTSGVTGQPTEVSGTVIVPAGIAPQGGWPIVSFGHGTTGVLNACGPSLYANLLGNAPIVAALALNGFAVAMSDYQGLGLEGSYHPYLDSKTFGYNMIDAVRAARNFMPTLSSRWSAYGVSLGGMAAWAASDRNAEYGGGLELVGTAAMVPVSDMAGLADAAANETLTRAQYPLLMYALSSLAISHPEMNLDDYRSGFARERWDDLLQCVPPGSLDVPELQTRLGPADLKPVSQEATDRLRGYLSDMALPQQRSTTPLLVMYGSEDDLILQPWTEKALQRACDSGDVVEYELHQGEGHGNLDSSRSLPWVKGMFAGQRPVNTCEQKR</sequence>
<dbReference type="PANTHER" id="PTHR34853:SF1">
    <property type="entry name" value="LIPASE 5"/>
    <property type="match status" value="1"/>
</dbReference>
<evidence type="ECO:0000313" key="4">
    <source>
        <dbReference type="Proteomes" id="UP001081071"/>
    </source>
</evidence>
<comment type="caution">
    <text evidence="3">The sequence shown here is derived from an EMBL/GenBank/DDBJ whole genome shotgun (WGS) entry which is preliminary data.</text>
</comment>
<dbReference type="SUPFAM" id="SSF53474">
    <property type="entry name" value="alpha/beta-Hydrolases"/>
    <property type="match status" value="1"/>
</dbReference>
<keyword evidence="4" id="KW-1185">Reference proteome</keyword>
<keyword evidence="2" id="KW-0732">Signal</keyword>
<proteinExistence type="predicted"/>
<dbReference type="Gene3D" id="3.40.50.1820">
    <property type="entry name" value="alpha/beta hydrolase"/>
    <property type="match status" value="2"/>
</dbReference>
<dbReference type="Proteomes" id="UP001081071">
    <property type="component" value="Unassembled WGS sequence"/>
</dbReference>
<feature type="compositionally biased region" description="Low complexity" evidence="1">
    <location>
        <begin position="31"/>
        <end position="46"/>
    </location>
</feature>
<evidence type="ECO:0000256" key="1">
    <source>
        <dbReference type="SAM" id="MobiDB-lite"/>
    </source>
</evidence>
<dbReference type="PANTHER" id="PTHR34853">
    <property type="match status" value="1"/>
</dbReference>
<feature type="signal peptide" evidence="2">
    <location>
        <begin position="1"/>
        <end position="26"/>
    </location>
</feature>
<evidence type="ECO:0000256" key="2">
    <source>
        <dbReference type="SAM" id="SignalP"/>
    </source>
</evidence>
<feature type="region of interest" description="Disordered" evidence="1">
    <location>
        <begin position="31"/>
        <end position="59"/>
    </location>
</feature>
<dbReference type="Pfam" id="PF03583">
    <property type="entry name" value="LIP"/>
    <property type="match status" value="1"/>
</dbReference>
<name>A0ABT4MAR8_9NOCA</name>
<reference evidence="3" key="1">
    <citation type="submission" date="2022-12" db="EMBL/GenBank/DDBJ databases">
        <authorList>
            <person name="Krivoruchko A.V."/>
            <person name="Elkin A."/>
        </authorList>
    </citation>
    <scope>NUCLEOTIDE SEQUENCE</scope>
    <source>
        <strain evidence="3">IEGM 1391</strain>
    </source>
</reference>
<evidence type="ECO:0000313" key="3">
    <source>
        <dbReference type="EMBL" id="MCZ4518066.1"/>
    </source>
</evidence>
<dbReference type="EMBL" id="JAPWIJ010000002">
    <property type="protein sequence ID" value="MCZ4518066.1"/>
    <property type="molecule type" value="Genomic_DNA"/>
</dbReference>
<dbReference type="InterPro" id="IPR029058">
    <property type="entry name" value="AB_hydrolase_fold"/>
</dbReference>
<dbReference type="PROSITE" id="PS51257">
    <property type="entry name" value="PROKAR_LIPOPROTEIN"/>
    <property type="match status" value="1"/>
</dbReference>
<organism evidence="3 4">
    <name type="scientific">Rhodococcus ruber</name>
    <dbReference type="NCBI Taxonomy" id="1830"/>
    <lineage>
        <taxon>Bacteria</taxon>
        <taxon>Bacillati</taxon>
        <taxon>Actinomycetota</taxon>
        <taxon>Actinomycetes</taxon>
        <taxon>Mycobacteriales</taxon>
        <taxon>Nocardiaceae</taxon>
        <taxon>Rhodococcus</taxon>
    </lineage>
</organism>
<feature type="chain" id="PRO_5046822053" evidence="2">
    <location>
        <begin position="27"/>
        <end position="414"/>
    </location>
</feature>
<accession>A0ABT4MAR8</accession>
<dbReference type="PIRSF" id="PIRSF029171">
    <property type="entry name" value="Esterase_LipA"/>
    <property type="match status" value="1"/>
</dbReference>
<gene>
    <name evidence="3" type="ORF">O4220_06005</name>
</gene>